<dbReference type="Proteomes" id="UP000248198">
    <property type="component" value="Unassembled WGS sequence"/>
</dbReference>
<dbReference type="RefSeq" id="WP_146229763.1">
    <property type="nucleotide sequence ID" value="NZ_QKLU01000001.1"/>
</dbReference>
<dbReference type="EMBL" id="QKLU01000001">
    <property type="protein sequence ID" value="PYF77232.1"/>
    <property type="molecule type" value="Genomic_DNA"/>
</dbReference>
<comment type="caution">
    <text evidence="1">The sequence shown here is derived from an EMBL/GenBank/DDBJ whole genome shotgun (WGS) entry which is preliminary data.</text>
</comment>
<dbReference type="AlphaFoldDB" id="A0A318ULI1"/>
<evidence type="ECO:0000313" key="1">
    <source>
        <dbReference type="EMBL" id="PYF77232.1"/>
    </source>
</evidence>
<gene>
    <name evidence="1" type="ORF">B0O44_101713</name>
</gene>
<accession>A0A318ULI1</accession>
<dbReference type="PROSITE" id="PS51257">
    <property type="entry name" value="PROKAR_LIPOPROTEIN"/>
    <property type="match status" value="1"/>
</dbReference>
<protein>
    <submittedName>
        <fullName evidence="1">Uncharacterized protein</fullName>
    </submittedName>
</protein>
<organism evidence="1 2">
    <name type="scientific">Pedobacter nutrimenti</name>
    <dbReference type="NCBI Taxonomy" id="1241337"/>
    <lineage>
        <taxon>Bacteria</taxon>
        <taxon>Pseudomonadati</taxon>
        <taxon>Bacteroidota</taxon>
        <taxon>Sphingobacteriia</taxon>
        <taxon>Sphingobacteriales</taxon>
        <taxon>Sphingobacteriaceae</taxon>
        <taxon>Pedobacter</taxon>
    </lineage>
</organism>
<proteinExistence type="predicted"/>
<dbReference type="OrthoDB" id="1263472at2"/>
<name>A0A318ULI1_9SPHI</name>
<reference evidence="1 2" key="1">
    <citation type="submission" date="2018-06" db="EMBL/GenBank/DDBJ databases">
        <title>Genomic Encyclopedia of Archaeal and Bacterial Type Strains, Phase II (KMG-II): from individual species to whole genera.</title>
        <authorList>
            <person name="Goeker M."/>
        </authorList>
    </citation>
    <scope>NUCLEOTIDE SEQUENCE [LARGE SCALE GENOMIC DNA]</scope>
    <source>
        <strain evidence="1 2">DSM 27372</strain>
    </source>
</reference>
<keyword evidence="2" id="KW-1185">Reference proteome</keyword>
<sequence length="104" mass="11757">MKRLPFCIFLLSLMACNKENEDKVKTIDKNGSVESKIHIEHLSDSLDVMKTENIYWIKGTAVKKVVHLDTIPSLGMAKEQGEDSSGKDTTLNVKKNYQIFITVN</sequence>
<evidence type="ECO:0000313" key="2">
    <source>
        <dbReference type="Proteomes" id="UP000248198"/>
    </source>
</evidence>